<comment type="caution">
    <text evidence="1">The sequence shown here is derived from an EMBL/GenBank/DDBJ whole genome shotgun (WGS) entry which is preliminary data.</text>
</comment>
<evidence type="ECO:0000313" key="1">
    <source>
        <dbReference type="EMBL" id="KAJ3054645.1"/>
    </source>
</evidence>
<proteinExistence type="predicted"/>
<dbReference type="Proteomes" id="UP001212841">
    <property type="component" value="Unassembled WGS sequence"/>
</dbReference>
<name>A0AAD5SHH5_9FUNG</name>
<protein>
    <submittedName>
        <fullName evidence="1">Uncharacterized protein</fullName>
    </submittedName>
</protein>
<reference evidence="1" key="1">
    <citation type="submission" date="2020-05" db="EMBL/GenBank/DDBJ databases">
        <title>Phylogenomic resolution of chytrid fungi.</title>
        <authorList>
            <person name="Stajich J.E."/>
            <person name="Amses K."/>
            <person name="Simmons R."/>
            <person name="Seto K."/>
            <person name="Myers J."/>
            <person name="Bonds A."/>
            <person name="Quandt C.A."/>
            <person name="Barry K."/>
            <person name="Liu P."/>
            <person name="Grigoriev I."/>
            <person name="Longcore J.E."/>
            <person name="James T.Y."/>
        </authorList>
    </citation>
    <scope>NUCLEOTIDE SEQUENCE</scope>
    <source>
        <strain evidence="1">JEL0318</strain>
    </source>
</reference>
<organism evidence="1 2">
    <name type="scientific">Rhizophlyctis rosea</name>
    <dbReference type="NCBI Taxonomy" id="64517"/>
    <lineage>
        <taxon>Eukaryota</taxon>
        <taxon>Fungi</taxon>
        <taxon>Fungi incertae sedis</taxon>
        <taxon>Chytridiomycota</taxon>
        <taxon>Chytridiomycota incertae sedis</taxon>
        <taxon>Chytridiomycetes</taxon>
        <taxon>Rhizophlyctidales</taxon>
        <taxon>Rhizophlyctidaceae</taxon>
        <taxon>Rhizophlyctis</taxon>
    </lineage>
</organism>
<keyword evidence="2" id="KW-1185">Reference proteome</keyword>
<gene>
    <name evidence="1" type="ORF">HK097_001201</name>
</gene>
<evidence type="ECO:0000313" key="2">
    <source>
        <dbReference type="Proteomes" id="UP001212841"/>
    </source>
</evidence>
<sequence>MANPIRLTPTLLNSHLTKIFTPKPKIPNADWVAFTHGTFYISSSSDFTTLPALLSNAKSSLSQYAGEMVAGTSGADFTAIPQEKYFPDDSVWAITYDAPAVMTLVVLDEKGYDTHGPKSLRAGLEGRMCRNMDAQELKVVATSRDE</sequence>
<dbReference type="AlphaFoldDB" id="A0AAD5SHH5"/>
<accession>A0AAD5SHH5</accession>
<dbReference type="EMBL" id="JADGJD010000123">
    <property type="protein sequence ID" value="KAJ3054645.1"/>
    <property type="molecule type" value="Genomic_DNA"/>
</dbReference>